<protein>
    <submittedName>
        <fullName evidence="1">Uncharacterized protein</fullName>
    </submittedName>
</protein>
<reference evidence="1" key="1">
    <citation type="submission" date="2020-08" db="EMBL/GenBank/DDBJ databases">
        <title>Multicomponent nature underlies the extraordinary mechanical properties of spider dragline silk.</title>
        <authorList>
            <person name="Kono N."/>
            <person name="Nakamura H."/>
            <person name="Mori M."/>
            <person name="Yoshida Y."/>
            <person name="Ohtoshi R."/>
            <person name="Malay A.D."/>
            <person name="Moran D.A.P."/>
            <person name="Tomita M."/>
            <person name="Numata K."/>
            <person name="Arakawa K."/>
        </authorList>
    </citation>
    <scope>NUCLEOTIDE SEQUENCE</scope>
</reference>
<comment type="caution">
    <text evidence="1">The sequence shown here is derived from an EMBL/GenBank/DDBJ whole genome shotgun (WGS) entry which is preliminary data.</text>
</comment>
<proteinExistence type="predicted"/>
<organism evidence="1 2">
    <name type="scientific">Nephila pilipes</name>
    <name type="common">Giant wood spider</name>
    <name type="synonym">Nephila maculata</name>
    <dbReference type="NCBI Taxonomy" id="299642"/>
    <lineage>
        <taxon>Eukaryota</taxon>
        <taxon>Metazoa</taxon>
        <taxon>Ecdysozoa</taxon>
        <taxon>Arthropoda</taxon>
        <taxon>Chelicerata</taxon>
        <taxon>Arachnida</taxon>
        <taxon>Araneae</taxon>
        <taxon>Araneomorphae</taxon>
        <taxon>Entelegynae</taxon>
        <taxon>Araneoidea</taxon>
        <taxon>Nephilidae</taxon>
        <taxon>Nephila</taxon>
    </lineage>
</organism>
<gene>
    <name evidence="1" type="primary">AVEN_114074_1</name>
    <name evidence="1" type="ORF">NPIL_247501</name>
</gene>
<dbReference type="OrthoDB" id="10252687at2759"/>
<dbReference type="EMBL" id="BMAW01091579">
    <property type="protein sequence ID" value="GFS50579.1"/>
    <property type="molecule type" value="Genomic_DNA"/>
</dbReference>
<keyword evidence="2" id="KW-1185">Reference proteome</keyword>
<dbReference type="Proteomes" id="UP000887013">
    <property type="component" value="Unassembled WGS sequence"/>
</dbReference>
<name>A0A8X6MGX3_NEPPI</name>
<accession>A0A8X6MGX3</accession>
<evidence type="ECO:0000313" key="2">
    <source>
        <dbReference type="Proteomes" id="UP000887013"/>
    </source>
</evidence>
<dbReference type="AlphaFoldDB" id="A0A8X6MGX3"/>
<sequence length="104" mass="12462">MAYLSLNQYLNEIEDLLKHGNGEKSAEYLSIQHPHATNSRIYNSNPESSVRRIFEPPWDDLVLYHIKCLLEISKENYVEAFKHHFSLVQYPLKNDIYFRWHIQI</sequence>
<evidence type="ECO:0000313" key="1">
    <source>
        <dbReference type="EMBL" id="GFS50579.1"/>
    </source>
</evidence>